<dbReference type="STRING" id="1555241.A0A4P9XGE1"/>
<evidence type="ECO:0000256" key="4">
    <source>
        <dbReference type="PROSITE-ProRule" id="PRU00023"/>
    </source>
</evidence>
<dbReference type="Gene3D" id="3.40.50.150">
    <property type="entry name" value="Vaccinia Virus protein VP39"/>
    <property type="match status" value="1"/>
</dbReference>
<dbReference type="InterPro" id="IPR051038">
    <property type="entry name" value="RMT2/GAMT_Mtase"/>
</dbReference>
<keyword evidence="3" id="KW-0949">S-adenosyl-L-methionine</keyword>
<feature type="domain" description="RMT2" evidence="5">
    <location>
        <begin position="132"/>
        <end position="348"/>
    </location>
</feature>
<dbReference type="GO" id="GO:0005634">
    <property type="term" value="C:nucleus"/>
    <property type="evidence" value="ECO:0007669"/>
    <property type="project" value="TreeGrafter"/>
</dbReference>
<evidence type="ECO:0000259" key="5">
    <source>
        <dbReference type="PROSITE" id="PS51559"/>
    </source>
</evidence>
<dbReference type="Gene3D" id="1.25.40.20">
    <property type="entry name" value="Ankyrin repeat-containing domain"/>
    <property type="match status" value="1"/>
</dbReference>
<evidence type="ECO:0000313" key="6">
    <source>
        <dbReference type="EMBL" id="RKP04301.1"/>
    </source>
</evidence>
<dbReference type="PROSITE" id="PS50088">
    <property type="entry name" value="ANK_REPEAT"/>
    <property type="match status" value="1"/>
</dbReference>
<dbReference type="PROSITE" id="PS50297">
    <property type="entry name" value="ANK_REP_REGION"/>
    <property type="match status" value="1"/>
</dbReference>
<dbReference type="GO" id="GO:0019702">
    <property type="term" value="F:protein arginine N5-methyltransferase activity"/>
    <property type="evidence" value="ECO:0007669"/>
    <property type="project" value="TreeGrafter"/>
</dbReference>
<reference evidence="7" key="1">
    <citation type="journal article" date="2018" name="Nat. Microbiol.">
        <title>Leveraging single-cell genomics to expand the fungal tree of life.</title>
        <authorList>
            <person name="Ahrendt S.R."/>
            <person name="Quandt C.A."/>
            <person name="Ciobanu D."/>
            <person name="Clum A."/>
            <person name="Salamov A."/>
            <person name="Andreopoulos B."/>
            <person name="Cheng J.F."/>
            <person name="Woyke T."/>
            <person name="Pelin A."/>
            <person name="Henrissat B."/>
            <person name="Reynolds N.K."/>
            <person name="Benny G.L."/>
            <person name="Smith M.E."/>
            <person name="James T.Y."/>
            <person name="Grigoriev I.V."/>
        </authorList>
    </citation>
    <scope>NUCLEOTIDE SEQUENCE [LARGE SCALE GENOMIC DNA]</scope>
    <source>
        <strain evidence="7">ATCC 52028</strain>
    </source>
</reference>
<dbReference type="PROSITE" id="PS51559">
    <property type="entry name" value="SAM_RMT2"/>
    <property type="match status" value="1"/>
</dbReference>
<dbReference type="GO" id="GO:0032259">
    <property type="term" value="P:methylation"/>
    <property type="evidence" value="ECO:0007669"/>
    <property type="project" value="UniProtKB-KW"/>
</dbReference>
<dbReference type="PANTHER" id="PTHR32379:SF1">
    <property type="entry name" value="GUANIDINOACETATE N-METHYLTRANSFERASE"/>
    <property type="match status" value="1"/>
</dbReference>
<proteinExistence type="predicted"/>
<evidence type="ECO:0000313" key="7">
    <source>
        <dbReference type="Proteomes" id="UP000274922"/>
    </source>
</evidence>
<dbReference type="EMBL" id="ML014111">
    <property type="protein sequence ID" value="RKP04301.1"/>
    <property type="molecule type" value="Genomic_DNA"/>
</dbReference>
<dbReference type="SUPFAM" id="SSF53335">
    <property type="entry name" value="S-adenosyl-L-methionine-dependent methyltransferases"/>
    <property type="match status" value="1"/>
</dbReference>
<dbReference type="SUPFAM" id="SSF48403">
    <property type="entry name" value="Ankyrin repeat"/>
    <property type="match status" value="1"/>
</dbReference>
<dbReference type="InterPro" id="IPR002110">
    <property type="entry name" value="Ankyrin_rpt"/>
</dbReference>
<dbReference type="AlphaFoldDB" id="A0A4P9XGE1"/>
<evidence type="ECO:0000256" key="1">
    <source>
        <dbReference type="ARBA" id="ARBA00022603"/>
    </source>
</evidence>
<evidence type="ECO:0000256" key="3">
    <source>
        <dbReference type="ARBA" id="ARBA00022691"/>
    </source>
</evidence>
<dbReference type="InterPro" id="IPR029063">
    <property type="entry name" value="SAM-dependent_MTases_sf"/>
</dbReference>
<keyword evidence="7" id="KW-1185">Reference proteome</keyword>
<accession>A0A4P9XGE1</accession>
<organism evidence="6 7">
    <name type="scientific">Caulochytrium protostelioides</name>
    <dbReference type="NCBI Taxonomy" id="1555241"/>
    <lineage>
        <taxon>Eukaryota</taxon>
        <taxon>Fungi</taxon>
        <taxon>Fungi incertae sedis</taxon>
        <taxon>Chytridiomycota</taxon>
        <taxon>Chytridiomycota incertae sedis</taxon>
        <taxon>Chytridiomycetes</taxon>
        <taxon>Caulochytriales</taxon>
        <taxon>Caulochytriaceae</taxon>
        <taxon>Caulochytrium</taxon>
    </lineage>
</organism>
<dbReference type="PANTHER" id="PTHR32379">
    <property type="entry name" value="GUANIDINOACETATE N-METHYLTRANSFERASE"/>
    <property type="match status" value="1"/>
</dbReference>
<dbReference type="InterPro" id="IPR026480">
    <property type="entry name" value="RMT2_dom"/>
</dbReference>
<dbReference type="InterPro" id="IPR036770">
    <property type="entry name" value="Ankyrin_rpt-contain_sf"/>
</dbReference>
<keyword evidence="4" id="KW-0040">ANK repeat</keyword>
<keyword evidence="1" id="KW-0489">Methyltransferase</keyword>
<dbReference type="Pfam" id="PF00023">
    <property type="entry name" value="Ank"/>
    <property type="match status" value="1"/>
</dbReference>
<name>A0A4P9XGE1_9FUNG</name>
<keyword evidence="2" id="KW-0808">Transferase</keyword>
<dbReference type="Proteomes" id="UP000274922">
    <property type="component" value="Unassembled WGS sequence"/>
</dbReference>
<feature type="repeat" description="ANK" evidence="4">
    <location>
        <begin position="58"/>
        <end position="90"/>
    </location>
</feature>
<gene>
    <name evidence="6" type="ORF">CXG81DRAFT_8421</name>
</gene>
<sequence length="348" mass="37726">MAQLVPLVLSGTDASEAIRGVLRAAVTQHAALPPTLFHDAVPAALLPLAWLPAADRWPGATLLHLAAHAGNQATVTFLLREGAPWNAVTLSRYSVGEAARAAGHAALYQFLVEEGARTEMLMTALEAAQAHASDASDNDDAKPLRYVDANTLVDDENNGVMMGWEAPLMARHAAVIAPTPGRRVLNVGFGLGLVDTALQHHQPAQHVIIEAHPDVYAKMQRDGWLSRPGVEVYFGTWQDVLPTLGVFDGIFFDTFSEHYADLKAFHDEMINHLDGDGIYSFFNGLAGTNPFFHDVACDVAQADLADLGLATHFEVMPVAELGDATWQGLARAYWSLPEYRLPICRFAM</sequence>
<dbReference type="GO" id="GO:0005737">
    <property type="term" value="C:cytoplasm"/>
    <property type="evidence" value="ECO:0007669"/>
    <property type="project" value="TreeGrafter"/>
</dbReference>
<dbReference type="OrthoDB" id="19014at2759"/>
<evidence type="ECO:0000256" key="2">
    <source>
        <dbReference type="ARBA" id="ARBA00022679"/>
    </source>
</evidence>
<dbReference type="CDD" id="cd02440">
    <property type="entry name" value="AdoMet_MTases"/>
    <property type="match status" value="1"/>
</dbReference>
<protein>
    <recommendedName>
        <fullName evidence="5">RMT2 domain-containing protein</fullName>
    </recommendedName>
</protein>